<sequence>MSLKMVPQLFLIFLLMISGALGNQWSVKYSKKHLCAVKGSTVVMEATYTHPTDCTVTNRFWLINPVKGVEPTDMRNESGALGNQWSVKYSKLHLCAVKGSTVVMEANYTHPTDVTVKNRFWLINPVKDVEPTDLRNASGYSGRVKYLGDKQRPFSLRLSDVKETDQNMYYFRFNTSGKGYTGFPGITLRVTEVTEGESVILTCETTCSLTDPTFIWYKNTHNLTTNTFKSNKLHLQRVSSEDAGSYNCAVRGSEHLPSPAQYLSVRSSANQDEDLYAKVVRQRAVDLGDAESSAAITSASGEDEVQYASVKFTRTGADDSFTDSAKMVGCSKVTESLQQQVVQMKAKEMTLSAIAGQVGALGNKWSVIHSPLYLCALKGSTVVMKATYTYPTDFIVTNRFWVINPVPDKVPTDLGGEPGYSGRVEYLSETHNQFSLKLSDVKKSDEHRYCFRIITNADQWLGKPEVTLRVTDSPKNVSVSISPSGEIVEGSSVTLTCSSDANPPVETYTWFKGMTSVGKGKTFTISKISTEDSGEYKCMCSNSLGHQSSTSVTLDVLYPPKVVLVSISPSGEIVEKSAVNLSCSSDANPPVETYTWFKGITSLGIGKTFTIFRTSSEDSGEYKCMCSNKVGNQNSTNVPLNVLYPPKKVSVSISPSGEIVEGSSVTLTCSSDANPPVETYTWFKEMTSVGKGKTYTISKISTKDSGEYKCMCSNSLGHQNSTSVTLNVLYPPKVVLVSISASGEIVEGSSVTLTCSSDANPPVETYTWFKGMTSVGKGKTFTISKISTEDSGDYKCMCSNKVGHQNSTSVTLNVLYPPKKVSVSISPSGEIVEGSLVTLTCSGDANPPVETYTWFKGTSSVTTEKNYTINKLSSEHSGDYKCMCSNKIGNQNSTSVTLNVLYPPKNVSISSSGEKVERNSVTLTCSSDGNPPVETYTWFNENVTSPVGSGQSYRALQSGLYYCENVGLSAKDDTHAALDPADRKSDDVYHTLAISHRSPPDDTLTSDYCNMEALSNMMKKTSPGTADE</sequence>
<feature type="chain" id="PRO_5042274605" evidence="1">
    <location>
        <begin position="23"/>
        <end position="1028"/>
    </location>
</feature>
<dbReference type="SMART" id="SM00409">
    <property type="entry name" value="IG"/>
    <property type="match status" value="8"/>
</dbReference>
<feature type="domain" description="Ig-like" evidence="2">
    <location>
        <begin position="904"/>
        <end position="963"/>
    </location>
</feature>
<dbReference type="AlphaFoldDB" id="A0AAD5FI64"/>
<dbReference type="PANTHER" id="PTHR46013:SF4">
    <property type="entry name" value="B-CELL RECEPTOR CD22-RELATED"/>
    <property type="match status" value="1"/>
</dbReference>
<feature type="domain" description="Ig-like" evidence="2">
    <location>
        <begin position="732"/>
        <end position="811"/>
    </location>
</feature>
<comment type="caution">
    <text evidence="3">The sequence shown here is derived from an EMBL/GenBank/DDBJ whole genome shotgun (WGS) entry which is preliminary data.</text>
</comment>
<keyword evidence="4" id="KW-1185">Reference proteome</keyword>
<dbReference type="InterPro" id="IPR003598">
    <property type="entry name" value="Ig_sub2"/>
</dbReference>
<feature type="domain" description="Ig-like" evidence="2">
    <location>
        <begin position="646"/>
        <end position="725"/>
    </location>
</feature>
<dbReference type="EMBL" id="MU551738">
    <property type="protein sequence ID" value="KAI5616347.1"/>
    <property type="molecule type" value="Genomic_DNA"/>
</dbReference>
<evidence type="ECO:0000313" key="4">
    <source>
        <dbReference type="Proteomes" id="UP001205998"/>
    </source>
</evidence>
<organism evidence="3 4">
    <name type="scientific">Silurus asotus</name>
    <name type="common">Amur catfish</name>
    <name type="synonym">Parasilurus asotus</name>
    <dbReference type="NCBI Taxonomy" id="30991"/>
    <lineage>
        <taxon>Eukaryota</taxon>
        <taxon>Metazoa</taxon>
        <taxon>Chordata</taxon>
        <taxon>Craniata</taxon>
        <taxon>Vertebrata</taxon>
        <taxon>Euteleostomi</taxon>
        <taxon>Actinopterygii</taxon>
        <taxon>Neopterygii</taxon>
        <taxon>Teleostei</taxon>
        <taxon>Ostariophysi</taxon>
        <taxon>Siluriformes</taxon>
        <taxon>Siluridae</taxon>
        <taxon>Silurus</taxon>
    </lineage>
</organism>
<feature type="domain" description="Ig-like" evidence="2">
    <location>
        <begin position="184"/>
        <end position="264"/>
    </location>
</feature>
<dbReference type="InterPro" id="IPR036179">
    <property type="entry name" value="Ig-like_dom_sf"/>
</dbReference>
<evidence type="ECO:0000313" key="3">
    <source>
        <dbReference type="EMBL" id="KAI5616347.1"/>
    </source>
</evidence>
<dbReference type="InterPro" id="IPR007110">
    <property type="entry name" value="Ig-like_dom"/>
</dbReference>
<feature type="domain" description="Ig-like" evidence="2">
    <location>
        <begin position="474"/>
        <end position="553"/>
    </location>
</feature>
<name>A0AAD5FI64_SILAS</name>
<dbReference type="PROSITE" id="PS50835">
    <property type="entry name" value="IG_LIKE"/>
    <property type="match status" value="7"/>
</dbReference>
<dbReference type="Gene3D" id="2.60.40.10">
    <property type="entry name" value="Immunoglobulins"/>
    <property type="match status" value="9"/>
</dbReference>
<proteinExistence type="predicted"/>
<accession>A0AAD5FI64</accession>
<dbReference type="InterPro" id="IPR013783">
    <property type="entry name" value="Ig-like_fold"/>
</dbReference>
<dbReference type="InterPro" id="IPR003599">
    <property type="entry name" value="Ig_sub"/>
</dbReference>
<gene>
    <name evidence="3" type="ORF">C0J50_24105</name>
</gene>
<dbReference type="Proteomes" id="UP001205998">
    <property type="component" value="Unassembled WGS sequence"/>
</dbReference>
<keyword evidence="3" id="KW-0675">Receptor</keyword>
<feature type="domain" description="Ig-like" evidence="2">
    <location>
        <begin position="818"/>
        <end position="897"/>
    </location>
</feature>
<reference evidence="3" key="1">
    <citation type="submission" date="2018-07" db="EMBL/GenBank/DDBJ databases">
        <title>Comparative genomics of catfishes provides insights into carnivory and benthic adaptation.</title>
        <authorList>
            <person name="Zhang Y."/>
            <person name="Wang D."/>
            <person name="Peng Z."/>
            <person name="Zheng S."/>
            <person name="Shao F."/>
            <person name="Tao W."/>
        </authorList>
    </citation>
    <scope>NUCLEOTIDE SEQUENCE</scope>
    <source>
        <strain evidence="3">Chongqing</strain>
    </source>
</reference>
<protein>
    <submittedName>
        <fullName evidence="3">B-cell receptor CD22</fullName>
    </submittedName>
</protein>
<dbReference type="SMART" id="SM00408">
    <property type="entry name" value="IGc2"/>
    <property type="match status" value="6"/>
</dbReference>
<evidence type="ECO:0000259" key="2">
    <source>
        <dbReference type="PROSITE" id="PS50835"/>
    </source>
</evidence>
<evidence type="ECO:0000256" key="1">
    <source>
        <dbReference type="SAM" id="SignalP"/>
    </source>
</evidence>
<dbReference type="Pfam" id="PF13895">
    <property type="entry name" value="Ig_2"/>
    <property type="match status" value="4"/>
</dbReference>
<dbReference type="PANTHER" id="PTHR46013">
    <property type="entry name" value="VASCULAR CELL ADHESION MOLECULE 1"/>
    <property type="match status" value="1"/>
</dbReference>
<feature type="signal peptide" evidence="1">
    <location>
        <begin position="1"/>
        <end position="22"/>
    </location>
</feature>
<dbReference type="Pfam" id="PF13927">
    <property type="entry name" value="Ig_3"/>
    <property type="match status" value="2"/>
</dbReference>
<feature type="domain" description="Ig-like" evidence="2">
    <location>
        <begin position="560"/>
        <end position="641"/>
    </location>
</feature>
<dbReference type="SUPFAM" id="SSF48726">
    <property type="entry name" value="Immunoglobulin"/>
    <property type="match status" value="9"/>
</dbReference>
<keyword evidence="1" id="KW-0732">Signal</keyword>